<dbReference type="AlphaFoldDB" id="A0A6J3M124"/>
<accession>A0A6J3M124</accession>
<dbReference type="GeneID" id="54364855"/>
<organism evidence="3">
    <name type="scientific">Dissoconium aciculare CBS 342.82</name>
    <dbReference type="NCBI Taxonomy" id="1314786"/>
    <lineage>
        <taxon>Eukaryota</taxon>
        <taxon>Fungi</taxon>
        <taxon>Dikarya</taxon>
        <taxon>Ascomycota</taxon>
        <taxon>Pezizomycotina</taxon>
        <taxon>Dothideomycetes</taxon>
        <taxon>Dothideomycetidae</taxon>
        <taxon>Mycosphaerellales</taxon>
        <taxon>Dissoconiaceae</taxon>
        <taxon>Dissoconium</taxon>
    </lineage>
</organism>
<feature type="region of interest" description="Disordered" evidence="1">
    <location>
        <begin position="222"/>
        <end position="258"/>
    </location>
</feature>
<evidence type="ECO:0000313" key="2">
    <source>
        <dbReference type="Proteomes" id="UP000504637"/>
    </source>
</evidence>
<evidence type="ECO:0000313" key="3">
    <source>
        <dbReference type="RefSeq" id="XP_033458757.1"/>
    </source>
</evidence>
<feature type="region of interest" description="Disordered" evidence="1">
    <location>
        <begin position="12"/>
        <end position="70"/>
    </location>
</feature>
<name>A0A6J3M124_9PEZI</name>
<feature type="region of interest" description="Disordered" evidence="1">
    <location>
        <begin position="143"/>
        <end position="166"/>
    </location>
</feature>
<dbReference type="OrthoDB" id="5374569at2759"/>
<feature type="compositionally biased region" description="Polar residues" evidence="1">
    <location>
        <begin position="227"/>
        <end position="239"/>
    </location>
</feature>
<reference evidence="3" key="1">
    <citation type="submission" date="2020-01" db="EMBL/GenBank/DDBJ databases">
        <authorList>
            <consortium name="DOE Joint Genome Institute"/>
            <person name="Haridas S."/>
            <person name="Albert R."/>
            <person name="Binder M."/>
            <person name="Bloem J."/>
            <person name="Labutti K."/>
            <person name="Salamov A."/>
            <person name="Andreopoulos B."/>
            <person name="Baker S.E."/>
            <person name="Barry K."/>
            <person name="Bills G."/>
            <person name="Bluhm B.H."/>
            <person name="Cannon C."/>
            <person name="Castanera R."/>
            <person name="Culley D.E."/>
            <person name="Daum C."/>
            <person name="Ezra D."/>
            <person name="Gonzalez J.B."/>
            <person name="Henrissat B."/>
            <person name="Kuo A."/>
            <person name="Liang C."/>
            <person name="Lipzen A."/>
            <person name="Lutzoni F."/>
            <person name="Magnuson J."/>
            <person name="Mondo S."/>
            <person name="Nolan M."/>
            <person name="Ohm R."/>
            <person name="Pangilinan J."/>
            <person name="Park H.-J."/>
            <person name="Ramirez L."/>
            <person name="Alfaro M."/>
            <person name="Sun H."/>
            <person name="Tritt A."/>
            <person name="Yoshinaga Y."/>
            <person name="Zwiers L.-H."/>
            <person name="Turgeon B.G."/>
            <person name="Goodwin S.B."/>
            <person name="Spatafora J.W."/>
            <person name="Crous P.W."/>
            <person name="Grigoriev I.V."/>
        </authorList>
    </citation>
    <scope>NUCLEOTIDE SEQUENCE</scope>
    <source>
        <strain evidence="3">CBS 342.82</strain>
    </source>
</reference>
<keyword evidence="2" id="KW-1185">Reference proteome</keyword>
<reference evidence="3" key="2">
    <citation type="submission" date="2020-04" db="EMBL/GenBank/DDBJ databases">
        <authorList>
            <consortium name="NCBI Genome Project"/>
        </authorList>
    </citation>
    <scope>NUCLEOTIDE SEQUENCE</scope>
    <source>
        <strain evidence="3">CBS 342.82</strain>
    </source>
</reference>
<protein>
    <submittedName>
        <fullName evidence="3">Uncharacterized protein</fullName>
    </submittedName>
</protein>
<proteinExistence type="predicted"/>
<feature type="compositionally biased region" description="Acidic residues" evidence="1">
    <location>
        <begin position="241"/>
        <end position="251"/>
    </location>
</feature>
<dbReference type="RefSeq" id="XP_033458757.1">
    <property type="nucleotide sequence ID" value="XM_033607055.1"/>
</dbReference>
<sequence>MPRILPWAVEATPRKVATATTTPTPTRRRVPSPSDVVNSDLEDVDIAKSPVRTARQRERTPSTSPPPAPLSVEFMKDGYHADDIYRMVEDEFVATAKLYTQHIHYAEYVRLKKLAASRGKDALAGLHRGTDGKTPRSTTLKLRQEAEDNAEQRAQGQGDSDDDDEYLMDPQLAGLMTGGSRFREVLSHDLTVKISANKSNTRAAAGYSQSPHKEHKTFDIFGAGPSRNLSKPTSRSSLVVSEDDETDEDDLNAAPPPAVIPTRFSARAGSVPGAPTWDGVFGSQNQNFGIGARRALDHFRIDNIK</sequence>
<evidence type="ECO:0000256" key="1">
    <source>
        <dbReference type="SAM" id="MobiDB-lite"/>
    </source>
</evidence>
<dbReference type="Proteomes" id="UP000504637">
    <property type="component" value="Unplaced"/>
</dbReference>
<feature type="compositionally biased region" description="Low complexity" evidence="1">
    <location>
        <begin position="14"/>
        <end position="25"/>
    </location>
</feature>
<gene>
    <name evidence="3" type="ORF">K489DRAFT_402576</name>
</gene>
<reference evidence="3" key="3">
    <citation type="submission" date="2025-08" db="UniProtKB">
        <authorList>
            <consortium name="RefSeq"/>
        </authorList>
    </citation>
    <scope>IDENTIFICATION</scope>
    <source>
        <strain evidence="3">CBS 342.82</strain>
    </source>
</reference>